<organism evidence="8 9">
    <name type="scientific">Durusdinium trenchii</name>
    <dbReference type="NCBI Taxonomy" id="1381693"/>
    <lineage>
        <taxon>Eukaryota</taxon>
        <taxon>Sar</taxon>
        <taxon>Alveolata</taxon>
        <taxon>Dinophyceae</taxon>
        <taxon>Suessiales</taxon>
        <taxon>Symbiodiniaceae</taxon>
        <taxon>Durusdinium</taxon>
    </lineage>
</organism>
<comment type="caution">
    <text evidence="8">The sequence shown here is derived from an EMBL/GenBank/DDBJ whole genome shotgun (WGS) entry which is preliminary data.</text>
</comment>
<proteinExistence type="inferred from homology"/>
<dbReference type="InterPro" id="IPR002401">
    <property type="entry name" value="Cyt_P450_E_grp-I"/>
</dbReference>
<evidence type="ECO:0000313" key="9">
    <source>
        <dbReference type="Proteomes" id="UP001642464"/>
    </source>
</evidence>
<keyword evidence="5 7" id="KW-0408">Iron</keyword>
<evidence type="ECO:0000313" key="8">
    <source>
        <dbReference type="EMBL" id="CAK9102201.1"/>
    </source>
</evidence>
<dbReference type="InterPro" id="IPR001128">
    <property type="entry name" value="Cyt_P450"/>
</dbReference>
<dbReference type="PANTHER" id="PTHR24291:SF50">
    <property type="entry name" value="BIFUNCTIONAL ALBAFLAVENONE MONOOXYGENASE_TERPENE SYNTHASE"/>
    <property type="match status" value="1"/>
</dbReference>
<dbReference type="PROSITE" id="PS00086">
    <property type="entry name" value="CYTOCHROME_P450"/>
    <property type="match status" value="1"/>
</dbReference>
<reference evidence="8 9" key="1">
    <citation type="submission" date="2024-02" db="EMBL/GenBank/DDBJ databases">
        <authorList>
            <person name="Chen Y."/>
            <person name="Shah S."/>
            <person name="Dougan E. K."/>
            <person name="Thang M."/>
            <person name="Chan C."/>
        </authorList>
    </citation>
    <scope>NUCLEOTIDE SEQUENCE [LARGE SCALE GENOMIC DNA]</scope>
</reference>
<sequence>MKAREEEKKAERMAVVADAETSAAERRVRTTARHLVGIQTQACAAIGATEESAAVAMAVGGSGQSEEDDPYAIEQDFVDLDGIDEIPLVGTDVDLSEDYVAGLNMMAQRCHPETKLGYVDTIESGHILMVTKPASVRKVLTSSVQHFLGGLRPPSAAFFGHKVLFILEGKEWLDLRNVLKKSFQKHNVGLMSEDMAWAAEGFDAILNKYAQSGEDLDFMRAVGAFHLNAIAKVSFDYDIGAIEGFEDGEHPIEESFEYLLEELPRRSYAPDWETQNDFESDNEDNRNMAKYSWQARDVIRTVIRKRLAEIEAGATPRGDLLQKMIDVYTEDYPEARGDEEMLTAELGDNLVEIMFAGYNTAVPTSAHALFLLANYPEYAQRVKEEVDTVLQGRRPTMDDIKSLKFCERVYMEALRLFPPASLIARQTTKDVELDGMIIPRATRVWLPACAIHRDADSWEDPMVFNPDRFASKIVRGSFIPFSDGPRNCAGRNFAMYEGITALATVFAKYDVSVNESFDHSTVFTGFGLRPFDFNTARVCMRLNVHPRQDL</sequence>
<gene>
    <name evidence="8" type="ORF">SCF082_LOCUS47767</name>
</gene>
<dbReference type="SUPFAM" id="SSF48264">
    <property type="entry name" value="Cytochrome P450"/>
    <property type="match status" value="1"/>
</dbReference>
<dbReference type="InterPro" id="IPR050196">
    <property type="entry name" value="Cytochrome_P450_Monoox"/>
</dbReference>
<evidence type="ECO:0000256" key="5">
    <source>
        <dbReference type="ARBA" id="ARBA00023004"/>
    </source>
</evidence>
<evidence type="ECO:0000256" key="2">
    <source>
        <dbReference type="ARBA" id="ARBA00022617"/>
    </source>
</evidence>
<keyword evidence="3 7" id="KW-0479">Metal-binding</keyword>
<dbReference type="PRINTS" id="PR00385">
    <property type="entry name" value="P450"/>
</dbReference>
<dbReference type="PANTHER" id="PTHR24291">
    <property type="entry name" value="CYTOCHROME P450 FAMILY 4"/>
    <property type="match status" value="1"/>
</dbReference>
<dbReference type="EMBL" id="CAXAMM010041978">
    <property type="protein sequence ID" value="CAK9102201.1"/>
    <property type="molecule type" value="Genomic_DNA"/>
</dbReference>
<dbReference type="Proteomes" id="UP001642464">
    <property type="component" value="Unassembled WGS sequence"/>
</dbReference>
<comment type="similarity">
    <text evidence="1 7">Belongs to the cytochrome P450 family.</text>
</comment>
<evidence type="ECO:0000256" key="6">
    <source>
        <dbReference type="ARBA" id="ARBA00023033"/>
    </source>
</evidence>
<keyword evidence="9" id="KW-1185">Reference proteome</keyword>
<dbReference type="InterPro" id="IPR036396">
    <property type="entry name" value="Cyt_P450_sf"/>
</dbReference>
<name>A0ABP0RSK2_9DINO</name>
<keyword evidence="6 7" id="KW-0503">Monooxygenase</keyword>
<dbReference type="Pfam" id="PF00067">
    <property type="entry name" value="p450"/>
    <property type="match status" value="1"/>
</dbReference>
<dbReference type="PRINTS" id="PR00463">
    <property type="entry name" value="EP450I"/>
</dbReference>
<keyword evidence="4 7" id="KW-0560">Oxidoreductase</keyword>
<keyword evidence="2 7" id="KW-0349">Heme</keyword>
<evidence type="ECO:0000256" key="7">
    <source>
        <dbReference type="RuleBase" id="RU000461"/>
    </source>
</evidence>
<dbReference type="InterPro" id="IPR017972">
    <property type="entry name" value="Cyt_P450_CS"/>
</dbReference>
<evidence type="ECO:0000256" key="1">
    <source>
        <dbReference type="ARBA" id="ARBA00010617"/>
    </source>
</evidence>
<accession>A0ABP0RSK2</accession>
<evidence type="ECO:0000256" key="4">
    <source>
        <dbReference type="ARBA" id="ARBA00023002"/>
    </source>
</evidence>
<protein>
    <submittedName>
        <fullName evidence="8">4-cineole 2-exo-monooxygenase) (1</fullName>
    </submittedName>
</protein>
<dbReference type="Gene3D" id="1.10.630.10">
    <property type="entry name" value="Cytochrome P450"/>
    <property type="match status" value="1"/>
</dbReference>
<evidence type="ECO:0000256" key="3">
    <source>
        <dbReference type="ARBA" id="ARBA00022723"/>
    </source>
</evidence>